<evidence type="ECO:0000313" key="2">
    <source>
        <dbReference type="Proteomes" id="UP000019678"/>
    </source>
</evidence>
<gene>
    <name evidence="1" type="ORF">CAP_0362</name>
</gene>
<evidence type="ECO:0008006" key="3">
    <source>
        <dbReference type="Google" id="ProtNLM"/>
    </source>
</evidence>
<accession>A0A017SWI7</accession>
<name>A0A017SWI7_9BACT</name>
<dbReference type="RefSeq" id="WP_044250727.1">
    <property type="nucleotide sequence ID" value="NZ_ASRX01000102.1"/>
</dbReference>
<organism evidence="1 2">
    <name type="scientific">Chondromyces apiculatus DSM 436</name>
    <dbReference type="NCBI Taxonomy" id="1192034"/>
    <lineage>
        <taxon>Bacteria</taxon>
        <taxon>Pseudomonadati</taxon>
        <taxon>Myxococcota</taxon>
        <taxon>Polyangia</taxon>
        <taxon>Polyangiales</taxon>
        <taxon>Polyangiaceae</taxon>
        <taxon>Chondromyces</taxon>
    </lineage>
</organism>
<reference evidence="1 2" key="1">
    <citation type="submission" date="2013-05" db="EMBL/GenBank/DDBJ databases">
        <title>Genome assembly of Chondromyces apiculatus DSM 436.</title>
        <authorList>
            <person name="Sharma G."/>
            <person name="Khatri I."/>
            <person name="Kaur C."/>
            <person name="Mayilraj S."/>
            <person name="Subramanian S."/>
        </authorList>
    </citation>
    <scope>NUCLEOTIDE SEQUENCE [LARGE SCALE GENOMIC DNA]</scope>
    <source>
        <strain evidence="1 2">DSM 436</strain>
    </source>
</reference>
<dbReference type="STRING" id="1192034.CAP_0362"/>
<comment type="caution">
    <text evidence="1">The sequence shown here is derived from an EMBL/GenBank/DDBJ whole genome shotgun (WGS) entry which is preliminary data.</text>
</comment>
<dbReference type="EMBL" id="ASRX01000102">
    <property type="protein sequence ID" value="EYF00671.1"/>
    <property type="molecule type" value="Genomic_DNA"/>
</dbReference>
<protein>
    <recommendedName>
        <fullName evidence="3">Lipoprotein</fullName>
    </recommendedName>
</protein>
<proteinExistence type="predicted"/>
<dbReference type="AlphaFoldDB" id="A0A017SWI7"/>
<evidence type="ECO:0000313" key="1">
    <source>
        <dbReference type="EMBL" id="EYF00671.1"/>
    </source>
</evidence>
<dbReference type="Proteomes" id="UP000019678">
    <property type="component" value="Unassembled WGS sequence"/>
</dbReference>
<dbReference type="OrthoDB" id="5521836at2"/>
<keyword evidence="2" id="KW-1185">Reference proteome</keyword>
<dbReference type="PROSITE" id="PS51257">
    <property type="entry name" value="PROKAR_LIPOPROTEIN"/>
    <property type="match status" value="1"/>
</dbReference>
<sequence length="103" mass="11204">MKLPGLKLSTFALLAASMVTGCGGGIAGYCEDAMECSRGNESDVEVCIIELERQEDIAAIYGCEDDFDKAFTCLQDESSCSNRIWSHDNECNGDLTDYVQCVN</sequence>